<dbReference type="InterPro" id="IPR010129">
    <property type="entry name" value="T1SS_HlyD"/>
</dbReference>
<sequence>MKPPKIQRPTDNFQAVARIGYGIIALTFVGLLGWAAFAPLDSAVIANGVVSAEGNRKTVQHLEGGMLAKILVREGEKVKAGQVLFELDPTQANAAAGITRNQYVALKAMEARLLAERDQRPSISFPADLTSQRADPMVARAIADEQAQFTERRQTIQGQVDLMNAQRLQYQSEIEGIDRQTQGLKDQLGFIEDELIDLRKLYDKGLVPRPRLLALEREQASLSGSIGRLTADRSKAVQGASDTQLKVRQIKQEFFEQVSQSITETRVRLAEVTEKEVVASDAQKRIKIVSPVNGTAQNLRFFTEGAVVRAAEPLVDIAPEDEAFVIQAHFQPTDVDNVHMGMVTEVRLPAFHSREIPILNGTIQSLSQDRISDPQNKLDYFLGIVRVDVKQLPPHLRGRVTAGMPAQVIVPTGERTVLQYLFSPLRDTLRTTMREE</sequence>
<evidence type="ECO:0000256" key="3">
    <source>
        <dbReference type="ARBA" id="ARBA00022448"/>
    </source>
</evidence>
<dbReference type="KEGG" id="ccs:CCNA_01061"/>
<evidence type="ECO:0000256" key="7">
    <source>
        <dbReference type="ARBA" id="ARBA00022989"/>
    </source>
</evidence>
<organism evidence="12 13">
    <name type="scientific">Caulobacter vibrioides (strain NA1000 / CB15N)</name>
    <name type="common">Caulobacter crescentus</name>
    <dbReference type="NCBI Taxonomy" id="565050"/>
    <lineage>
        <taxon>Bacteria</taxon>
        <taxon>Pseudomonadati</taxon>
        <taxon>Pseudomonadota</taxon>
        <taxon>Alphaproteobacteria</taxon>
        <taxon>Caulobacterales</taxon>
        <taxon>Caulobacteraceae</taxon>
        <taxon>Caulobacter</taxon>
    </lineage>
</organism>
<dbReference type="NCBIfam" id="TIGR01843">
    <property type="entry name" value="type_I_hlyD"/>
    <property type="match status" value="1"/>
</dbReference>
<dbReference type="PhylomeDB" id="A0A0H3C6E1"/>
<protein>
    <recommendedName>
        <fullName evidence="9">Membrane fusion protein (MFP) family protein</fullName>
    </recommendedName>
</protein>
<dbReference type="PANTHER" id="PTHR30386:SF17">
    <property type="entry name" value="ALKALINE PROTEASE SECRETION PROTEIN APRE"/>
    <property type="match status" value="1"/>
</dbReference>
<evidence type="ECO:0000313" key="13">
    <source>
        <dbReference type="Proteomes" id="UP000001364"/>
    </source>
</evidence>
<keyword evidence="6 9" id="KW-0812">Transmembrane</keyword>
<dbReference type="PANTHER" id="PTHR30386">
    <property type="entry name" value="MEMBRANE FUSION SUBUNIT OF EMRAB-TOLC MULTIDRUG EFFLUX PUMP"/>
    <property type="match status" value="1"/>
</dbReference>
<keyword evidence="13" id="KW-1185">Reference proteome</keyword>
<dbReference type="EMBL" id="CP001340">
    <property type="protein sequence ID" value="ACL94526.1"/>
    <property type="molecule type" value="Genomic_DNA"/>
</dbReference>
<dbReference type="SMR" id="A0A0H3C6E1"/>
<keyword evidence="5 9" id="KW-0997">Cell inner membrane</keyword>
<feature type="domain" description="AprE-like long alpha-helical hairpin" evidence="10">
    <location>
        <begin position="93"/>
        <end position="281"/>
    </location>
</feature>
<dbReference type="PATRIC" id="fig|565050.3.peg.1044"/>
<evidence type="ECO:0000256" key="4">
    <source>
        <dbReference type="ARBA" id="ARBA00022475"/>
    </source>
</evidence>
<evidence type="ECO:0000256" key="9">
    <source>
        <dbReference type="RuleBase" id="RU365093"/>
    </source>
</evidence>
<evidence type="ECO:0000256" key="2">
    <source>
        <dbReference type="ARBA" id="ARBA00009477"/>
    </source>
</evidence>
<evidence type="ECO:0000256" key="1">
    <source>
        <dbReference type="ARBA" id="ARBA00004377"/>
    </source>
</evidence>
<gene>
    <name evidence="12" type="primary">rsaE</name>
    <name evidence="12" type="ordered locus">CCNA_01061</name>
</gene>
<evidence type="ECO:0000256" key="6">
    <source>
        <dbReference type="ARBA" id="ARBA00022692"/>
    </source>
</evidence>
<dbReference type="InterPro" id="IPR058781">
    <property type="entry name" value="HH_AprE-like"/>
</dbReference>
<dbReference type="RefSeq" id="YP_002516434.1">
    <property type="nucleotide sequence ID" value="NC_011916.1"/>
</dbReference>
<keyword evidence="3 9" id="KW-0813">Transport</keyword>
<dbReference type="RefSeq" id="WP_010918893.1">
    <property type="nucleotide sequence ID" value="NC_011916.1"/>
</dbReference>
<evidence type="ECO:0000256" key="5">
    <source>
        <dbReference type="ARBA" id="ARBA00022519"/>
    </source>
</evidence>
<keyword evidence="8 9" id="KW-0472">Membrane</keyword>
<dbReference type="GO" id="GO:0005886">
    <property type="term" value="C:plasma membrane"/>
    <property type="evidence" value="ECO:0007669"/>
    <property type="project" value="UniProtKB-SubCell"/>
</dbReference>
<name>A0A0H3C6E1_CAUVN</name>
<feature type="domain" description="AprE-like beta-barrel" evidence="11">
    <location>
        <begin position="325"/>
        <end position="413"/>
    </location>
</feature>
<keyword evidence="4 9" id="KW-1003">Cell membrane</keyword>
<dbReference type="Gene3D" id="2.40.50.100">
    <property type="match status" value="1"/>
</dbReference>
<evidence type="ECO:0000259" key="10">
    <source>
        <dbReference type="Pfam" id="PF25994"/>
    </source>
</evidence>
<dbReference type="OrthoDB" id="9810980at2"/>
<feature type="transmembrane region" description="Helical" evidence="9">
    <location>
        <begin position="21"/>
        <end position="40"/>
    </location>
</feature>
<evidence type="ECO:0000313" key="12">
    <source>
        <dbReference type="EMBL" id="ACL94526.1"/>
    </source>
</evidence>
<evidence type="ECO:0000259" key="11">
    <source>
        <dbReference type="Pfam" id="PF26002"/>
    </source>
</evidence>
<evidence type="ECO:0000256" key="8">
    <source>
        <dbReference type="ARBA" id="ARBA00023136"/>
    </source>
</evidence>
<dbReference type="Proteomes" id="UP000001364">
    <property type="component" value="Chromosome"/>
</dbReference>
<dbReference type="HOGENOM" id="CLU_023976_1_1_5"/>
<comment type="subcellular location">
    <subcellularLocation>
        <location evidence="1 9">Cell inner membrane</location>
        <topology evidence="1 9">Single-pass membrane protein</topology>
    </subcellularLocation>
</comment>
<dbReference type="GO" id="GO:0015031">
    <property type="term" value="P:protein transport"/>
    <property type="evidence" value="ECO:0007669"/>
    <property type="project" value="InterPro"/>
</dbReference>
<proteinExistence type="inferred from homology"/>
<accession>A0A0H3C6E1</accession>
<dbReference type="Pfam" id="PF25994">
    <property type="entry name" value="HH_AprE"/>
    <property type="match status" value="1"/>
</dbReference>
<dbReference type="Pfam" id="PF26002">
    <property type="entry name" value="Beta-barrel_AprE"/>
    <property type="match status" value="1"/>
</dbReference>
<dbReference type="InterPro" id="IPR058982">
    <property type="entry name" value="Beta-barrel_AprE"/>
</dbReference>
<dbReference type="AlphaFoldDB" id="A0A0H3C6E1"/>
<dbReference type="GeneID" id="7329811"/>
<reference evidence="12 13" key="1">
    <citation type="journal article" date="2010" name="J. Bacteriol.">
        <title>The genetic basis of laboratory adaptation in Caulobacter crescentus.</title>
        <authorList>
            <person name="Marks M.E."/>
            <person name="Castro-Rojas C.M."/>
            <person name="Teiling C."/>
            <person name="Du L."/>
            <person name="Kapatral V."/>
            <person name="Walunas T.L."/>
            <person name="Crosson S."/>
        </authorList>
    </citation>
    <scope>NUCLEOTIDE SEQUENCE [LARGE SCALE GENOMIC DNA]</scope>
    <source>
        <strain evidence="13">NA1000 / CB15N</strain>
    </source>
</reference>
<keyword evidence="7 9" id="KW-1133">Transmembrane helix</keyword>
<comment type="similarity">
    <text evidence="2 9">Belongs to the membrane fusion protein (MFP) (TC 8.A.1) family.</text>
</comment>
<dbReference type="PRINTS" id="PR01490">
    <property type="entry name" value="RTXTOXIND"/>
</dbReference>
<dbReference type="InterPro" id="IPR050739">
    <property type="entry name" value="MFP"/>
</dbReference>